<comment type="caution">
    <text evidence="1">The sequence shown here is derived from an EMBL/GenBank/DDBJ whole genome shotgun (WGS) entry which is preliminary data.</text>
</comment>
<dbReference type="EMBL" id="CM042012">
    <property type="protein sequence ID" value="KAI3751957.1"/>
    <property type="molecule type" value="Genomic_DNA"/>
</dbReference>
<evidence type="ECO:0000313" key="1">
    <source>
        <dbReference type="EMBL" id="KAI3751957.1"/>
    </source>
</evidence>
<organism evidence="1 2">
    <name type="scientific">Cichorium intybus</name>
    <name type="common">Chicory</name>
    <dbReference type="NCBI Taxonomy" id="13427"/>
    <lineage>
        <taxon>Eukaryota</taxon>
        <taxon>Viridiplantae</taxon>
        <taxon>Streptophyta</taxon>
        <taxon>Embryophyta</taxon>
        <taxon>Tracheophyta</taxon>
        <taxon>Spermatophyta</taxon>
        <taxon>Magnoliopsida</taxon>
        <taxon>eudicotyledons</taxon>
        <taxon>Gunneridae</taxon>
        <taxon>Pentapetalae</taxon>
        <taxon>asterids</taxon>
        <taxon>campanulids</taxon>
        <taxon>Asterales</taxon>
        <taxon>Asteraceae</taxon>
        <taxon>Cichorioideae</taxon>
        <taxon>Cichorieae</taxon>
        <taxon>Cichoriinae</taxon>
        <taxon>Cichorium</taxon>
    </lineage>
</organism>
<reference evidence="2" key="1">
    <citation type="journal article" date="2022" name="Mol. Ecol. Resour.">
        <title>The genomes of chicory, endive, great burdock and yacon provide insights into Asteraceae palaeo-polyploidization history and plant inulin production.</title>
        <authorList>
            <person name="Fan W."/>
            <person name="Wang S."/>
            <person name="Wang H."/>
            <person name="Wang A."/>
            <person name="Jiang F."/>
            <person name="Liu H."/>
            <person name="Zhao H."/>
            <person name="Xu D."/>
            <person name="Zhang Y."/>
        </authorList>
    </citation>
    <scope>NUCLEOTIDE SEQUENCE [LARGE SCALE GENOMIC DNA]</scope>
    <source>
        <strain evidence="2">cv. Punajuju</strain>
    </source>
</reference>
<proteinExistence type="predicted"/>
<dbReference type="Proteomes" id="UP001055811">
    <property type="component" value="Linkage Group LG04"/>
</dbReference>
<sequence>MLSLGQATRTKRYEIYRKSIEVYFLCYPSPYSAEKLNHGVALQEKRLSTTLFMLAKRQLNLKITDLLLAIDHSHEICVPDDVLELNYHRQQLKKNGSKKQNEAVPFEMCDEKWLKVNRVSSSCINIPVKKFELPSVELNAKSNRSTSVMDSEIYISDEGEASENSSMEMIEVSEDGGGLVSLPMIT</sequence>
<protein>
    <submittedName>
        <fullName evidence="1">Uncharacterized protein</fullName>
    </submittedName>
</protein>
<gene>
    <name evidence="1" type="ORF">L2E82_23051</name>
</gene>
<name>A0ACB9DZG2_CICIN</name>
<reference evidence="1 2" key="2">
    <citation type="journal article" date="2022" name="Mol. Ecol. Resour.">
        <title>The genomes of chicory, endive, great burdock and yacon provide insights into Asteraceae paleo-polyploidization history and plant inulin production.</title>
        <authorList>
            <person name="Fan W."/>
            <person name="Wang S."/>
            <person name="Wang H."/>
            <person name="Wang A."/>
            <person name="Jiang F."/>
            <person name="Liu H."/>
            <person name="Zhao H."/>
            <person name="Xu D."/>
            <person name="Zhang Y."/>
        </authorList>
    </citation>
    <scope>NUCLEOTIDE SEQUENCE [LARGE SCALE GENOMIC DNA]</scope>
    <source>
        <strain evidence="2">cv. Punajuju</strain>
        <tissue evidence="1">Leaves</tissue>
    </source>
</reference>
<evidence type="ECO:0000313" key="2">
    <source>
        <dbReference type="Proteomes" id="UP001055811"/>
    </source>
</evidence>
<keyword evidence="2" id="KW-1185">Reference proteome</keyword>
<accession>A0ACB9DZG2</accession>